<keyword evidence="3 6" id="KW-0489">Methyltransferase</keyword>
<comment type="function">
    <text evidence="1 6">Exhibits S-adenosyl-L-methionine-dependent methyltransferase activity.</text>
</comment>
<sequence length="280" mass="30467">MDGMEPSRTALMAAAARAAHLLVDRPPHLFEDTVAAALLGDRSDELIAYHRLHGDHIVLAGTRAQVTARARYTETRLAASGSDQYVVLGAGLDTFAYRASLARAVSVFEVDHPGTQQWKKRALSDAGIEPLGRISFVPADFEHDDLGKRLADHGFDSARPALVSWLGVAMYLTRAAIETTVAKLGRLAPGSELIMEYALPPHMRDETGSAYAEFALPAAADHGEPWRSCYTPDELTDLLRAAGFTAVHHISQRAAVPERLWQRADVLKPADLCRLAVARI</sequence>
<dbReference type="InterPro" id="IPR011610">
    <property type="entry name" value="SAM_mthyl_Trfase_ML2640-like"/>
</dbReference>
<organism evidence="7 8">
    <name type="scientific">Nocardia albiluteola</name>
    <dbReference type="NCBI Taxonomy" id="2842303"/>
    <lineage>
        <taxon>Bacteria</taxon>
        <taxon>Bacillati</taxon>
        <taxon>Actinomycetota</taxon>
        <taxon>Actinomycetes</taxon>
        <taxon>Mycobacteriales</taxon>
        <taxon>Nocardiaceae</taxon>
        <taxon>Nocardia</taxon>
    </lineage>
</organism>
<comment type="similarity">
    <text evidence="2 6">Belongs to the UPF0677 family.</text>
</comment>
<evidence type="ECO:0000256" key="6">
    <source>
        <dbReference type="RuleBase" id="RU362030"/>
    </source>
</evidence>
<dbReference type="InterPro" id="IPR007213">
    <property type="entry name" value="Ppm1/Ppm2/Tcmp"/>
</dbReference>
<dbReference type="PANTHER" id="PTHR43619">
    <property type="entry name" value="S-ADENOSYL-L-METHIONINE-DEPENDENT METHYLTRANSFERASE YKTD-RELATED"/>
    <property type="match status" value="1"/>
</dbReference>
<gene>
    <name evidence="7" type="ORF">KO481_21705</name>
</gene>
<evidence type="ECO:0000313" key="7">
    <source>
        <dbReference type="EMBL" id="MBU3064136.1"/>
    </source>
</evidence>
<dbReference type="SUPFAM" id="SSF53335">
    <property type="entry name" value="S-adenosyl-L-methionine-dependent methyltransferases"/>
    <property type="match status" value="1"/>
</dbReference>
<dbReference type="GO" id="GO:0008168">
    <property type="term" value="F:methyltransferase activity"/>
    <property type="evidence" value="ECO:0007669"/>
    <property type="project" value="UniProtKB-KW"/>
</dbReference>
<dbReference type="PANTHER" id="PTHR43619:SF2">
    <property type="entry name" value="S-ADENOSYL-L-METHIONINE-DEPENDENT METHYLTRANSFERASES SUPERFAMILY PROTEIN"/>
    <property type="match status" value="1"/>
</dbReference>
<evidence type="ECO:0000256" key="2">
    <source>
        <dbReference type="ARBA" id="ARBA00008138"/>
    </source>
</evidence>
<dbReference type="NCBIfam" id="TIGR00027">
    <property type="entry name" value="mthyl_TIGR00027"/>
    <property type="match status" value="1"/>
</dbReference>
<evidence type="ECO:0000256" key="4">
    <source>
        <dbReference type="ARBA" id="ARBA00022679"/>
    </source>
</evidence>
<dbReference type="Proteomes" id="UP000733379">
    <property type="component" value="Unassembled WGS sequence"/>
</dbReference>
<evidence type="ECO:0000313" key="8">
    <source>
        <dbReference type="Proteomes" id="UP000733379"/>
    </source>
</evidence>
<proteinExistence type="inferred from homology"/>
<dbReference type="GO" id="GO:0032259">
    <property type="term" value="P:methylation"/>
    <property type="evidence" value="ECO:0007669"/>
    <property type="project" value="UniProtKB-KW"/>
</dbReference>
<keyword evidence="4 7" id="KW-0808">Transferase</keyword>
<name>A0ABS6B3X6_9NOCA</name>
<dbReference type="InterPro" id="IPR029063">
    <property type="entry name" value="SAM-dependent_MTases_sf"/>
</dbReference>
<evidence type="ECO:0000256" key="3">
    <source>
        <dbReference type="ARBA" id="ARBA00022603"/>
    </source>
</evidence>
<reference evidence="7 8" key="1">
    <citation type="submission" date="2021-06" db="EMBL/GenBank/DDBJ databases">
        <title>Actinomycetes sequencing.</title>
        <authorList>
            <person name="Shan Q."/>
        </authorList>
    </citation>
    <scope>NUCLEOTIDE SEQUENCE [LARGE SCALE GENOMIC DNA]</scope>
    <source>
        <strain evidence="7 8">NEAU-G5</strain>
    </source>
</reference>
<dbReference type="EMBL" id="JAHKNI010000007">
    <property type="protein sequence ID" value="MBU3064136.1"/>
    <property type="molecule type" value="Genomic_DNA"/>
</dbReference>
<keyword evidence="5 6" id="KW-0949">S-adenosyl-L-methionine</keyword>
<protein>
    <recommendedName>
        <fullName evidence="6">S-adenosyl-L-methionine-dependent methyltransferase</fullName>
        <ecNumber evidence="6">2.1.1.-</ecNumber>
    </recommendedName>
</protein>
<dbReference type="Pfam" id="PF04072">
    <property type="entry name" value="LCM"/>
    <property type="match status" value="1"/>
</dbReference>
<dbReference type="Gene3D" id="3.40.50.150">
    <property type="entry name" value="Vaccinia Virus protein VP39"/>
    <property type="match status" value="1"/>
</dbReference>
<keyword evidence="8" id="KW-1185">Reference proteome</keyword>
<dbReference type="EC" id="2.1.1.-" evidence="6"/>
<comment type="caution">
    <text evidence="7">The sequence shown here is derived from an EMBL/GenBank/DDBJ whole genome shotgun (WGS) entry which is preliminary data.</text>
</comment>
<accession>A0ABS6B3X6</accession>
<evidence type="ECO:0000256" key="5">
    <source>
        <dbReference type="ARBA" id="ARBA00022691"/>
    </source>
</evidence>
<evidence type="ECO:0000256" key="1">
    <source>
        <dbReference type="ARBA" id="ARBA00003907"/>
    </source>
</evidence>